<evidence type="ECO:0000256" key="4">
    <source>
        <dbReference type="ARBA" id="ARBA00023136"/>
    </source>
</evidence>
<evidence type="ECO:0000313" key="6">
    <source>
        <dbReference type="EMBL" id="CAK0797855.1"/>
    </source>
</evidence>
<name>A0ABN9PX34_9DINO</name>
<keyword evidence="3 5" id="KW-1133">Transmembrane helix</keyword>
<dbReference type="SUPFAM" id="SSF103473">
    <property type="entry name" value="MFS general substrate transporter"/>
    <property type="match status" value="1"/>
</dbReference>
<keyword evidence="4 5" id="KW-0472">Membrane</keyword>
<dbReference type="InterPro" id="IPR011701">
    <property type="entry name" value="MFS"/>
</dbReference>
<feature type="transmembrane region" description="Helical" evidence="5">
    <location>
        <begin position="210"/>
        <end position="227"/>
    </location>
</feature>
<feature type="transmembrane region" description="Helical" evidence="5">
    <location>
        <begin position="150"/>
        <end position="170"/>
    </location>
</feature>
<keyword evidence="7" id="KW-1185">Reference proteome</keyword>
<sequence length="299" mass="32554">MLGFGSRCGAIVGRAVFGLLLQYYTWRTLAKVISGALFFAAIATVILVNGKLAEAAKTRKQVDSSAPKASLASKLTKLGKEPAVWMLATGFSLLCFIMHGDDLMPLLFYGLTGNPLSVTYSAIFPLGGICAMIANATQSHKIKSKEKKEWFYVYLSSIAIAAFAALYFITCAAGSGNVALPVVMALIWIAGFTAAPPYYQLANIFAMEYGGDDSATLVSIYELVAFFTKSPVHSQILKIADSGWENVVLSLFVIALCAFFTMFFFVRRWHKVLRKKNDYDVNQYAAVGNKQPIARGVTP</sequence>
<dbReference type="InterPro" id="IPR051337">
    <property type="entry name" value="OPA_Antiporter"/>
</dbReference>
<evidence type="ECO:0000313" key="7">
    <source>
        <dbReference type="Proteomes" id="UP001189429"/>
    </source>
</evidence>
<evidence type="ECO:0000256" key="1">
    <source>
        <dbReference type="ARBA" id="ARBA00004127"/>
    </source>
</evidence>
<feature type="transmembrane region" description="Helical" evidence="5">
    <location>
        <begin position="32"/>
        <end position="50"/>
    </location>
</feature>
<keyword evidence="2 5" id="KW-0812">Transmembrane</keyword>
<evidence type="ECO:0000256" key="3">
    <source>
        <dbReference type="ARBA" id="ARBA00022989"/>
    </source>
</evidence>
<gene>
    <name evidence="6" type="ORF">PCOR1329_LOCUS6816</name>
</gene>
<feature type="transmembrane region" description="Helical" evidence="5">
    <location>
        <begin position="176"/>
        <end position="198"/>
    </location>
</feature>
<dbReference type="EMBL" id="CAUYUJ010001835">
    <property type="protein sequence ID" value="CAK0797855.1"/>
    <property type="molecule type" value="Genomic_DNA"/>
</dbReference>
<organism evidence="6 7">
    <name type="scientific">Prorocentrum cordatum</name>
    <dbReference type="NCBI Taxonomy" id="2364126"/>
    <lineage>
        <taxon>Eukaryota</taxon>
        <taxon>Sar</taxon>
        <taxon>Alveolata</taxon>
        <taxon>Dinophyceae</taxon>
        <taxon>Prorocentrales</taxon>
        <taxon>Prorocentraceae</taxon>
        <taxon>Prorocentrum</taxon>
    </lineage>
</organism>
<feature type="transmembrane region" description="Helical" evidence="5">
    <location>
        <begin position="120"/>
        <end position="138"/>
    </location>
</feature>
<dbReference type="PANTHER" id="PTHR43826">
    <property type="entry name" value="GLUCOSE-6-PHOSPHATE EXCHANGER SLC37A4"/>
    <property type="match status" value="1"/>
</dbReference>
<dbReference type="Proteomes" id="UP001189429">
    <property type="component" value="Unassembled WGS sequence"/>
</dbReference>
<accession>A0ABN9PX34</accession>
<dbReference type="Gene3D" id="1.20.1250.20">
    <property type="entry name" value="MFS general substrate transporter like domains"/>
    <property type="match status" value="1"/>
</dbReference>
<dbReference type="Pfam" id="PF07690">
    <property type="entry name" value="MFS_1"/>
    <property type="match status" value="1"/>
</dbReference>
<comment type="caution">
    <text evidence="6">The sequence shown here is derived from an EMBL/GenBank/DDBJ whole genome shotgun (WGS) entry which is preliminary data.</text>
</comment>
<dbReference type="InterPro" id="IPR036259">
    <property type="entry name" value="MFS_trans_sf"/>
</dbReference>
<reference evidence="6" key="1">
    <citation type="submission" date="2023-10" db="EMBL/GenBank/DDBJ databases">
        <authorList>
            <person name="Chen Y."/>
            <person name="Shah S."/>
            <person name="Dougan E. K."/>
            <person name="Thang M."/>
            <person name="Chan C."/>
        </authorList>
    </citation>
    <scope>NUCLEOTIDE SEQUENCE [LARGE SCALE GENOMIC DNA]</scope>
</reference>
<comment type="subcellular location">
    <subcellularLocation>
        <location evidence="1">Endomembrane system</location>
        <topology evidence="1">Multi-pass membrane protein</topology>
    </subcellularLocation>
</comment>
<evidence type="ECO:0000256" key="2">
    <source>
        <dbReference type="ARBA" id="ARBA00022692"/>
    </source>
</evidence>
<feature type="transmembrane region" description="Helical" evidence="5">
    <location>
        <begin position="247"/>
        <end position="266"/>
    </location>
</feature>
<feature type="transmembrane region" description="Helical" evidence="5">
    <location>
        <begin position="83"/>
        <end position="100"/>
    </location>
</feature>
<protein>
    <recommendedName>
        <fullName evidence="8">Major facilitator superfamily (MFS) profile domain-containing protein</fullName>
    </recommendedName>
</protein>
<dbReference type="PANTHER" id="PTHR43826:SF8">
    <property type="entry name" value="MAJOR FACILITATOR SUPERFAMILY (MFS) PROFILE DOMAIN-CONTAINING PROTEIN"/>
    <property type="match status" value="1"/>
</dbReference>
<proteinExistence type="predicted"/>
<evidence type="ECO:0008006" key="8">
    <source>
        <dbReference type="Google" id="ProtNLM"/>
    </source>
</evidence>
<evidence type="ECO:0000256" key="5">
    <source>
        <dbReference type="SAM" id="Phobius"/>
    </source>
</evidence>